<feature type="domain" description="HNH nuclease" evidence="1">
    <location>
        <begin position="196"/>
        <end position="294"/>
    </location>
</feature>
<dbReference type="Proteomes" id="UP000620124">
    <property type="component" value="Unassembled WGS sequence"/>
</dbReference>
<protein>
    <recommendedName>
        <fullName evidence="1">HNH nuclease domain-containing protein</fullName>
    </recommendedName>
</protein>
<name>A0A8H6X4T1_9AGAR</name>
<reference evidence="2" key="1">
    <citation type="submission" date="2020-05" db="EMBL/GenBank/DDBJ databases">
        <title>Mycena genomes resolve the evolution of fungal bioluminescence.</title>
        <authorList>
            <person name="Tsai I.J."/>
        </authorList>
    </citation>
    <scope>NUCLEOTIDE SEQUENCE</scope>
    <source>
        <strain evidence="2">CCC161011</strain>
    </source>
</reference>
<keyword evidence="3" id="KW-1185">Reference proteome</keyword>
<sequence length="406" mass="44483">MAALNLLPQLNGPPPLTQTILPKTPPFDVPPLLSAYQIVIVAESDAVQRYGHCQGQPKAVKDATANNVLASRVVGFLFPALWNMRHSLGDTPVTRLATEVVSARGDTEIYDLGRKYIDHLICSFRTTTVPLRPPSNHPSRPSMDQLEDMLNDAIQDSATDHRSARTRALARDGYHCMVTNTVDANSFYKHEAIKKLQSDTGAAVRLVQTCHIFNESILQNIEPDDEYPQQARRQNAGGALGILKMFGLEDVVERLMTIIPGDTASASGVHDLFNILSLITDLHIAFDSLKLAFEPTADNEPNTYDVVFAYPQTAIGFFGLKNRITLTNFADTRKFKQAGGLLELPLPEPRLLALHAVCVRVAHMSGAAQALDDFDRDVEDTSVLARDGASANLLYMKLSPLVSTVA</sequence>
<dbReference type="InterPro" id="IPR003615">
    <property type="entry name" value="HNH_nuc"/>
</dbReference>
<organism evidence="2 3">
    <name type="scientific">Mycena venus</name>
    <dbReference type="NCBI Taxonomy" id="2733690"/>
    <lineage>
        <taxon>Eukaryota</taxon>
        <taxon>Fungi</taxon>
        <taxon>Dikarya</taxon>
        <taxon>Basidiomycota</taxon>
        <taxon>Agaricomycotina</taxon>
        <taxon>Agaricomycetes</taxon>
        <taxon>Agaricomycetidae</taxon>
        <taxon>Agaricales</taxon>
        <taxon>Marasmiineae</taxon>
        <taxon>Mycenaceae</taxon>
        <taxon>Mycena</taxon>
    </lineage>
</organism>
<dbReference type="AlphaFoldDB" id="A0A8H6X4T1"/>
<gene>
    <name evidence="2" type="ORF">MVEN_02307300</name>
</gene>
<proteinExistence type="predicted"/>
<dbReference type="Pfam" id="PF13391">
    <property type="entry name" value="HNH_2"/>
    <property type="match status" value="1"/>
</dbReference>
<dbReference type="OrthoDB" id="2104739at2759"/>
<comment type="caution">
    <text evidence="2">The sequence shown here is derived from an EMBL/GenBank/DDBJ whole genome shotgun (WGS) entry which is preliminary data.</text>
</comment>
<accession>A0A8H6X4T1</accession>
<evidence type="ECO:0000259" key="1">
    <source>
        <dbReference type="Pfam" id="PF13391"/>
    </source>
</evidence>
<dbReference type="EMBL" id="JACAZI010000027">
    <property type="protein sequence ID" value="KAF7334021.1"/>
    <property type="molecule type" value="Genomic_DNA"/>
</dbReference>
<evidence type="ECO:0000313" key="3">
    <source>
        <dbReference type="Proteomes" id="UP000620124"/>
    </source>
</evidence>
<evidence type="ECO:0000313" key="2">
    <source>
        <dbReference type="EMBL" id="KAF7334021.1"/>
    </source>
</evidence>